<sequence>MYETLFEAYFSATAASGLGAPLRAEDRRAAPPGGGRKLSFVSVTMDFETAQHNGFFQAMSRVYGGDASDYFWRAIGCEVHFKRFLLALVGNNVRDEFFVRMMGIRVAEFEGGLDEVRGKVAGLMAECNSAGETSRANVLQWLLRTRSALLAAFPKAAGSLGRTELLASSIDTNCCESLNRQTKQVIVEKRARTLVEVIDALREFDERTMAATVAGPDASTYATGQVTRMVGANKRKQRTNALPLRGQPPKSAGKKRKHAAATTAPSVSASAELAALLASRSGAAAAGDTVAQPSSSLLSHFQAFLASQGGGAGRSTSGF</sequence>
<reference evidence="1" key="1">
    <citation type="submission" date="2019-11" db="EMBL/GenBank/DDBJ databases">
        <title>Nori genome reveals adaptations in red seaweeds to the harsh intertidal environment.</title>
        <authorList>
            <person name="Wang D."/>
            <person name="Mao Y."/>
        </authorList>
    </citation>
    <scope>NUCLEOTIDE SEQUENCE</scope>
    <source>
        <tissue evidence="1">Gametophyte</tissue>
    </source>
</reference>
<dbReference type="EMBL" id="CM020618">
    <property type="protein sequence ID" value="KAK1860019.1"/>
    <property type="molecule type" value="Genomic_DNA"/>
</dbReference>
<proteinExistence type="predicted"/>
<accession>A0ACC3BQU3</accession>
<dbReference type="Proteomes" id="UP000798662">
    <property type="component" value="Chromosome 1"/>
</dbReference>
<organism evidence="1 2">
    <name type="scientific">Pyropia yezoensis</name>
    <name type="common">Susabi-nori</name>
    <name type="synonym">Porphyra yezoensis</name>
    <dbReference type="NCBI Taxonomy" id="2788"/>
    <lineage>
        <taxon>Eukaryota</taxon>
        <taxon>Rhodophyta</taxon>
        <taxon>Bangiophyceae</taxon>
        <taxon>Bangiales</taxon>
        <taxon>Bangiaceae</taxon>
        <taxon>Pyropia</taxon>
    </lineage>
</organism>
<evidence type="ECO:0000313" key="1">
    <source>
        <dbReference type="EMBL" id="KAK1860019.1"/>
    </source>
</evidence>
<name>A0ACC3BQU3_PYRYE</name>
<protein>
    <submittedName>
        <fullName evidence="1">Uncharacterized protein</fullName>
    </submittedName>
</protein>
<keyword evidence="2" id="KW-1185">Reference proteome</keyword>
<gene>
    <name evidence="1" type="ORF">I4F81_002611</name>
</gene>
<comment type="caution">
    <text evidence="1">The sequence shown here is derived from an EMBL/GenBank/DDBJ whole genome shotgun (WGS) entry which is preliminary data.</text>
</comment>
<evidence type="ECO:0000313" key="2">
    <source>
        <dbReference type="Proteomes" id="UP000798662"/>
    </source>
</evidence>